<keyword evidence="4" id="KW-0378">Hydrolase</keyword>
<protein>
    <recommendedName>
        <fullName evidence="6">Metallo-beta-lactamase domain-containing protein</fullName>
    </recommendedName>
</protein>
<dbReference type="InterPro" id="IPR001279">
    <property type="entry name" value="Metallo-B-lactamas"/>
</dbReference>
<sequence length="264" mass="29464">MSEPIAKKHKGGYRQIIESQLSHLPNIADVEQISSRLIRVLGQNAGKGIPEWTGLISSVLADSNFALSRILLTHWHGDHTGGVPDLPSHSAPSMPFGRLWNPYHHPQSTNTPSKGQRPMMDGQVFKVEGATIRAVHAPGHSQDYMCFVLEEENAIFTGNNVLDHGTATVEQLSSWMESLRTMGSHMVIQNLPRNIEAQLTSKTRREMQIPQVLARLKDANARRRVTVKELVHEMHGNQLGDEVRRMEEVLRKLAEDGSVVLEAL</sequence>
<proteinExistence type="inferred from homology"/>
<dbReference type="GO" id="GO:0044550">
    <property type="term" value="P:secondary metabolite biosynthetic process"/>
    <property type="evidence" value="ECO:0007669"/>
    <property type="project" value="TreeGrafter"/>
</dbReference>
<dbReference type="PANTHER" id="PTHR23131">
    <property type="entry name" value="ENDORIBONUCLEASE LACTB2"/>
    <property type="match status" value="1"/>
</dbReference>
<reference evidence="7 8" key="1">
    <citation type="submission" date="2019-12" db="EMBL/GenBank/DDBJ databases">
        <title>Draft genome sequence of the ascomycete Xylaria multiplex DSM 110363.</title>
        <authorList>
            <person name="Buettner E."/>
            <person name="Kellner H."/>
        </authorList>
    </citation>
    <scope>NUCLEOTIDE SEQUENCE [LARGE SCALE GENOMIC DNA]</scope>
    <source>
        <strain evidence="7 8">DSM 110363</strain>
    </source>
</reference>
<comment type="caution">
    <text evidence="7">The sequence shown here is derived from an EMBL/GenBank/DDBJ whole genome shotgun (WGS) entry which is preliminary data.</text>
</comment>
<evidence type="ECO:0000259" key="6">
    <source>
        <dbReference type="SMART" id="SM00849"/>
    </source>
</evidence>
<dbReference type="InterPro" id="IPR001018">
    <property type="entry name" value="Beta-lactamase_class-B_CS"/>
</dbReference>
<evidence type="ECO:0000256" key="5">
    <source>
        <dbReference type="ARBA" id="ARBA00022833"/>
    </source>
</evidence>
<gene>
    <name evidence="7" type="ORF">GQX73_g9353</name>
</gene>
<dbReference type="Proteomes" id="UP000481858">
    <property type="component" value="Unassembled WGS sequence"/>
</dbReference>
<dbReference type="OrthoDB" id="17458at2759"/>
<dbReference type="GO" id="GO:0017001">
    <property type="term" value="P:antibiotic catabolic process"/>
    <property type="evidence" value="ECO:0007669"/>
    <property type="project" value="InterPro"/>
</dbReference>
<evidence type="ECO:0000313" key="7">
    <source>
        <dbReference type="EMBL" id="KAF2964227.1"/>
    </source>
</evidence>
<dbReference type="Pfam" id="PF00753">
    <property type="entry name" value="Lactamase_B"/>
    <property type="match status" value="1"/>
</dbReference>
<dbReference type="EMBL" id="WUBL01000161">
    <property type="protein sequence ID" value="KAF2964227.1"/>
    <property type="molecule type" value="Genomic_DNA"/>
</dbReference>
<dbReference type="SUPFAM" id="SSF56281">
    <property type="entry name" value="Metallo-hydrolase/oxidoreductase"/>
    <property type="match status" value="1"/>
</dbReference>
<dbReference type="InterPro" id="IPR050662">
    <property type="entry name" value="Sec-metab_biosynth-thioest"/>
</dbReference>
<organism evidence="7 8">
    <name type="scientific">Xylaria multiplex</name>
    <dbReference type="NCBI Taxonomy" id="323545"/>
    <lineage>
        <taxon>Eukaryota</taxon>
        <taxon>Fungi</taxon>
        <taxon>Dikarya</taxon>
        <taxon>Ascomycota</taxon>
        <taxon>Pezizomycotina</taxon>
        <taxon>Sordariomycetes</taxon>
        <taxon>Xylariomycetidae</taxon>
        <taxon>Xylariales</taxon>
        <taxon>Xylariaceae</taxon>
        <taxon>Xylaria</taxon>
    </lineage>
</organism>
<dbReference type="AlphaFoldDB" id="A0A7C8MN53"/>
<dbReference type="GO" id="GO:0008800">
    <property type="term" value="F:beta-lactamase activity"/>
    <property type="evidence" value="ECO:0007669"/>
    <property type="project" value="InterPro"/>
</dbReference>
<evidence type="ECO:0000256" key="3">
    <source>
        <dbReference type="ARBA" id="ARBA00022723"/>
    </source>
</evidence>
<comment type="similarity">
    <text evidence="2">Belongs to the metallo-beta-lactamase superfamily.</text>
</comment>
<keyword evidence="3" id="KW-0479">Metal-binding</keyword>
<evidence type="ECO:0000313" key="8">
    <source>
        <dbReference type="Proteomes" id="UP000481858"/>
    </source>
</evidence>
<evidence type="ECO:0000256" key="4">
    <source>
        <dbReference type="ARBA" id="ARBA00022801"/>
    </source>
</evidence>
<dbReference type="GO" id="GO:0008270">
    <property type="term" value="F:zinc ion binding"/>
    <property type="evidence" value="ECO:0007669"/>
    <property type="project" value="InterPro"/>
</dbReference>
<dbReference type="PANTHER" id="PTHR23131:SF3">
    <property type="entry name" value="ATROCHRYSONE CARBOXYL ACP THIOESTERASE"/>
    <property type="match status" value="1"/>
</dbReference>
<dbReference type="InterPro" id="IPR036866">
    <property type="entry name" value="RibonucZ/Hydroxyglut_hydro"/>
</dbReference>
<keyword evidence="8" id="KW-1185">Reference proteome</keyword>
<comment type="cofactor">
    <cofactor evidence="1">
        <name>Zn(2+)</name>
        <dbReference type="ChEBI" id="CHEBI:29105"/>
    </cofactor>
</comment>
<name>A0A7C8MN53_9PEZI</name>
<dbReference type="PROSITE" id="PS00743">
    <property type="entry name" value="BETA_LACTAMASE_B_1"/>
    <property type="match status" value="1"/>
</dbReference>
<evidence type="ECO:0000256" key="1">
    <source>
        <dbReference type="ARBA" id="ARBA00001947"/>
    </source>
</evidence>
<dbReference type="SMART" id="SM00849">
    <property type="entry name" value="Lactamase_B"/>
    <property type="match status" value="1"/>
</dbReference>
<dbReference type="FunFam" id="3.60.15.10:FF:000041">
    <property type="entry name" value="Metallo-beta-lactamase domain protein"/>
    <property type="match status" value="1"/>
</dbReference>
<keyword evidence="5" id="KW-0862">Zinc</keyword>
<evidence type="ECO:0000256" key="2">
    <source>
        <dbReference type="ARBA" id="ARBA00007749"/>
    </source>
</evidence>
<dbReference type="InParanoid" id="A0A7C8MN53"/>
<feature type="domain" description="Metallo-beta-lactamase" evidence="6">
    <location>
        <begin position="50"/>
        <end position="212"/>
    </location>
</feature>
<accession>A0A7C8MN53</accession>
<dbReference type="Gene3D" id="3.60.15.10">
    <property type="entry name" value="Ribonuclease Z/Hydroxyacylglutathione hydrolase-like"/>
    <property type="match status" value="1"/>
</dbReference>